<dbReference type="InterPro" id="IPR001387">
    <property type="entry name" value="Cro/C1-type_HTH"/>
</dbReference>
<protein>
    <submittedName>
        <fullName evidence="2">Transcriptional regulator, Cro/CI family</fullName>
    </submittedName>
</protein>
<sequence length="171" mass="18554">MNRPGARPGWPGGVYMARADTGPDPIDVHVGLRVRLRRKALGLTQQSLAEALDLTFQQVQKYERGANRISASTLFRISQVLEVPVSYFFDGLHDPAKVAGERFAQVYDTVLQDLLLEPNGPALAEAFLSIRRRGIRKSVTDLVRAIAANDEAGQVGNEADDPSASGRAAAE</sequence>
<evidence type="ECO:0000313" key="2">
    <source>
        <dbReference type="EMBL" id="ACG79967.1"/>
    </source>
</evidence>
<evidence type="ECO:0000313" key="3">
    <source>
        <dbReference type="Proteomes" id="UP000001868"/>
    </source>
</evidence>
<dbReference type="Gene3D" id="1.10.260.40">
    <property type="entry name" value="lambda repressor-like DNA-binding domains"/>
    <property type="match status" value="1"/>
</dbReference>
<dbReference type="KEGG" id="pzu:PHZ_p0024"/>
<dbReference type="Pfam" id="PF01381">
    <property type="entry name" value="HTH_3"/>
    <property type="match status" value="1"/>
</dbReference>
<organism evidence="2 3">
    <name type="scientific">Phenylobacterium zucineum (strain HLK1)</name>
    <dbReference type="NCBI Taxonomy" id="450851"/>
    <lineage>
        <taxon>Bacteria</taxon>
        <taxon>Pseudomonadati</taxon>
        <taxon>Pseudomonadota</taxon>
        <taxon>Alphaproteobacteria</taxon>
        <taxon>Caulobacterales</taxon>
        <taxon>Caulobacteraceae</taxon>
        <taxon>Phenylobacterium</taxon>
    </lineage>
</organism>
<dbReference type="CDD" id="cd00093">
    <property type="entry name" value="HTH_XRE"/>
    <property type="match status" value="1"/>
</dbReference>
<feature type="domain" description="HTH cro/C1-type" evidence="1">
    <location>
        <begin position="34"/>
        <end position="88"/>
    </location>
</feature>
<geneLocation type="plasmid" evidence="3">
    <name>pHLK1</name>
</geneLocation>
<keyword evidence="2" id="KW-0614">Plasmid</keyword>
<gene>
    <name evidence="2" type="ordered locus">PHZ_p0024</name>
</gene>
<name>B4RHZ2_PHEZH</name>
<accession>B4RHZ2</accession>
<dbReference type="HOGENOM" id="CLU_066192_26_0_5"/>
<dbReference type="GO" id="GO:0003677">
    <property type="term" value="F:DNA binding"/>
    <property type="evidence" value="ECO:0007669"/>
    <property type="project" value="InterPro"/>
</dbReference>
<dbReference type="SUPFAM" id="SSF47413">
    <property type="entry name" value="lambda repressor-like DNA-binding domains"/>
    <property type="match status" value="1"/>
</dbReference>
<dbReference type="SMART" id="SM00530">
    <property type="entry name" value="HTH_XRE"/>
    <property type="match status" value="1"/>
</dbReference>
<dbReference type="AlphaFoldDB" id="B4RHZ2"/>
<keyword evidence="3" id="KW-1185">Reference proteome</keyword>
<proteinExistence type="predicted"/>
<dbReference type="Proteomes" id="UP000001868">
    <property type="component" value="Plasmid pHLK1"/>
</dbReference>
<dbReference type="EMBL" id="CP000748">
    <property type="protein sequence ID" value="ACG79967.1"/>
    <property type="molecule type" value="Genomic_DNA"/>
</dbReference>
<dbReference type="eggNOG" id="COG1396">
    <property type="taxonomic scope" value="Bacteria"/>
</dbReference>
<reference evidence="2 3" key="1">
    <citation type="journal article" date="2008" name="BMC Genomics">
        <title>Complete genome of Phenylobacterium zucineum - a novel facultative intracellular bacterium isolated from human erythroleukemia cell line K562.</title>
        <authorList>
            <person name="Luo Y."/>
            <person name="Xu X."/>
            <person name="Ding Z."/>
            <person name="Liu Z."/>
            <person name="Zhang B."/>
            <person name="Yan Z."/>
            <person name="Sun J."/>
            <person name="Hu S."/>
            <person name="Hu X."/>
        </authorList>
    </citation>
    <scope>NUCLEOTIDE SEQUENCE [LARGE SCALE GENOMIC DNA]</scope>
    <source>
        <strain evidence="3">HLK1</strain>
        <plasmid evidence="3">HLK1</plasmid>
        <plasmid evidence="3">Plasmid pHLK1</plasmid>
    </source>
</reference>
<dbReference type="PROSITE" id="PS50943">
    <property type="entry name" value="HTH_CROC1"/>
    <property type="match status" value="1"/>
</dbReference>
<dbReference type="InterPro" id="IPR010982">
    <property type="entry name" value="Lambda_DNA-bd_dom_sf"/>
</dbReference>
<evidence type="ECO:0000259" key="1">
    <source>
        <dbReference type="PROSITE" id="PS50943"/>
    </source>
</evidence>